<dbReference type="GO" id="GO:0005829">
    <property type="term" value="C:cytosol"/>
    <property type="evidence" value="ECO:0007669"/>
    <property type="project" value="TreeGrafter"/>
</dbReference>
<dbReference type="FunFam" id="2.130.10.10:FF:000306">
    <property type="entry name" value="3-carboxymuconate cyclase"/>
    <property type="match status" value="1"/>
</dbReference>
<accession>A0A5J4RY38</accession>
<comment type="similarity">
    <text evidence="1">Belongs to the cycloisomerase 2 family.</text>
</comment>
<evidence type="ECO:0000313" key="2">
    <source>
        <dbReference type="EMBL" id="KAA6338125.1"/>
    </source>
</evidence>
<dbReference type="InterPro" id="IPR011048">
    <property type="entry name" value="Haem_d1_sf"/>
</dbReference>
<dbReference type="Pfam" id="PF10282">
    <property type="entry name" value="Lactonase"/>
    <property type="match status" value="1"/>
</dbReference>
<dbReference type="InterPro" id="IPR050282">
    <property type="entry name" value="Cycloisomerase_2"/>
</dbReference>
<dbReference type="GO" id="GO:0017057">
    <property type="term" value="F:6-phosphogluconolactonase activity"/>
    <property type="evidence" value="ECO:0007669"/>
    <property type="project" value="UniProtKB-EC"/>
</dbReference>
<organism evidence="2">
    <name type="scientific">termite gut metagenome</name>
    <dbReference type="NCBI Taxonomy" id="433724"/>
    <lineage>
        <taxon>unclassified sequences</taxon>
        <taxon>metagenomes</taxon>
        <taxon>organismal metagenomes</taxon>
    </lineage>
</organism>
<dbReference type="EC" id="3.1.1.31" evidence="2"/>
<proteinExistence type="inferred from homology"/>
<evidence type="ECO:0000256" key="1">
    <source>
        <dbReference type="ARBA" id="ARBA00005564"/>
    </source>
</evidence>
<dbReference type="EMBL" id="SNRY01000641">
    <property type="protein sequence ID" value="KAA6338125.1"/>
    <property type="molecule type" value="Genomic_DNA"/>
</dbReference>
<dbReference type="InterPro" id="IPR019405">
    <property type="entry name" value="Lactonase_7-beta_prop"/>
</dbReference>
<dbReference type="PANTHER" id="PTHR30344">
    <property type="entry name" value="6-PHOSPHOGLUCONOLACTONASE-RELATED"/>
    <property type="match status" value="1"/>
</dbReference>
<dbReference type="AlphaFoldDB" id="A0A5J4RY38"/>
<name>A0A5J4RY38_9ZZZZ</name>
<dbReference type="PANTHER" id="PTHR30344:SF1">
    <property type="entry name" value="6-PHOSPHOGLUCONOLACTONASE"/>
    <property type="match status" value="1"/>
</dbReference>
<dbReference type="PROSITE" id="PS51257">
    <property type="entry name" value="PROKAR_LIPOPROTEIN"/>
    <property type="match status" value="1"/>
</dbReference>
<dbReference type="Gene3D" id="2.130.10.10">
    <property type="entry name" value="YVTN repeat-like/Quinoprotein amine dehydrogenase"/>
    <property type="match status" value="1"/>
</dbReference>
<dbReference type="SUPFAM" id="SSF51004">
    <property type="entry name" value="C-terminal (heme d1) domain of cytochrome cd1-nitrite reductase"/>
    <property type="match status" value="1"/>
</dbReference>
<protein>
    <submittedName>
        <fullName evidence="2">6-phosphogluconolactonase</fullName>
        <ecNumber evidence="2">3.1.1.31</ecNumber>
    </submittedName>
</protein>
<keyword evidence="2" id="KW-0378">Hydrolase</keyword>
<dbReference type="InterPro" id="IPR015943">
    <property type="entry name" value="WD40/YVTN_repeat-like_dom_sf"/>
</dbReference>
<comment type="caution">
    <text evidence="2">The sequence shown here is derived from an EMBL/GenBank/DDBJ whole genome shotgun (WGS) entry which is preliminary data.</text>
</comment>
<sequence>MFKQVVILCLIGTLTVSCISRKQQQRSNDELTMLIGTSADTIRGLYTFHFNMETGEATPLSEIKTPYPTYLTFSANNEFVYAVSEYGNKRSAVFAYAFDKEKGDLRLLNTEPTIGIDPCYITTVGKTVITANYTSGNISVFPLQEDGSLLPLSSLIPFQGSGAIKGRQDTPHIHCVHLTPDEKYLFATDLGTDKIHKFNINTDSLTFGEPEAFLLPAGSGPRHLTFTQDGKYAYLINELSGTVMAFTYADGMLDEIQTIAADTLNAQGSADIHISPDGKFLYASNRSKADGIAIFKIEANGTLTKAGYQLTGIHPRNFNITPNGKFLLVACRNSNTIQLFERDKDTGLLTDTERNIAIDKPMCIMFAKQ</sequence>
<reference evidence="2" key="1">
    <citation type="submission" date="2019-03" db="EMBL/GenBank/DDBJ databases">
        <title>Single cell metagenomics reveals metabolic interactions within the superorganism composed of flagellate Streblomastix strix and complex community of Bacteroidetes bacteria on its surface.</title>
        <authorList>
            <person name="Treitli S.C."/>
            <person name="Kolisko M."/>
            <person name="Husnik F."/>
            <person name="Keeling P."/>
            <person name="Hampl V."/>
        </authorList>
    </citation>
    <scope>NUCLEOTIDE SEQUENCE</scope>
    <source>
        <strain evidence="2">STM</strain>
    </source>
</reference>
<gene>
    <name evidence="2" type="ORF">EZS27_013843</name>
</gene>